<evidence type="ECO:0000256" key="7">
    <source>
        <dbReference type="ARBA" id="ARBA00023004"/>
    </source>
</evidence>
<dbReference type="GO" id="GO:0070330">
    <property type="term" value="F:aromatase activity"/>
    <property type="evidence" value="ECO:0007669"/>
    <property type="project" value="UniProtKB-EC"/>
</dbReference>
<dbReference type="PANTHER" id="PTHR24291">
    <property type="entry name" value="CYTOCHROME P450 FAMILY 4"/>
    <property type="match status" value="1"/>
</dbReference>
<evidence type="ECO:0000256" key="5">
    <source>
        <dbReference type="ARBA" id="ARBA00022723"/>
    </source>
</evidence>
<dbReference type="InterPro" id="IPR002401">
    <property type="entry name" value="Cyt_P450_E_grp-I"/>
</dbReference>
<reference evidence="20" key="1">
    <citation type="submission" date="2025-08" db="UniProtKB">
        <authorList>
            <consortium name="Ensembl"/>
        </authorList>
    </citation>
    <scope>IDENTIFICATION</scope>
</reference>
<dbReference type="InterPro" id="IPR017972">
    <property type="entry name" value="Cyt_P450_CS"/>
</dbReference>
<feature type="transmembrane region" description="Helical" evidence="19">
    <location>
        <begin position="20"/>
        <end position="37"/>
    </location>
</feature>
<accession>A0A8C2ZYL5</accession>
<dbReference type="InterPro" id="IPR036396">
    <property type="entry name" value="Cyt_P450_sf"/>
</dbReference>
<sequence>MQPPETLAVGAEVVDTMSEVTTVLLLLLLLLLLTAWSRINRSLIPGPSFLAGLGPILSYSRFIWTGIGTASNYYNNKYGSMVRVWINGEETLILSSIVSQSLAPLADLQQSKKGWSVSGWKGGVSFSTAMSSLTGPGLQSTVQICVSSTTKHLDHLQEMTDPSRHVDALNLLRVVVVDISNRLFLRVPLNEKDLLMKIHNYFETWQTVLIKPDIFFKIGWLYNKHKIAAQELQDVMESLLEMKRKIINESEKLDDDLDFATELIFAQNVGELSADNVRQCVLEMVIAAPDTLSISLFFMLMLLKQNPDVELRIVEEMNTVLSEKGENIDYQSLKVLESFINESLRFHPVVDFTMRKALEDDNIEGIKIPKGTNIILNIGLMHKTEFFPKPKEFNLMNFDKTVPSRFFQPFGCGPRSCVGKHIAMVMMKAILATLLSRYTVCPRRGCTLSSIRQTNNLSQQPVEDEHSLAMRFIPRTASTQHSQH</sequence>
<dbReference type="InterPro" id="IPR050196">
    <property type="entry name" value="Cytochrome_P450_Monoox"/>
</dbReference>
<dbReference type="FunFam" id="1.10.630.10:FF:000032">
    <property type="entry name" value="Cytochrome P450 aromatase"/>
    <property type="match status" value="1"/>
</dbReference>
<evidence type="ECO:0000256" key="3">
    <source>
        <dbReference type="ARBA" id="ARBA00010617"/>
    </source>
</evidence>
<keyword evidence="19" id="KW-1133">Transmembrane helix</keyword>
<feature type="transmembrane region" description="Helical" evidence="19">
    <location>
        <begin position="49"/>
        <end position="67"/>
    </location>
</feature>
<dbReference type="PANTHER" id="PTHR24291:SF199">
    <property type="entry name" value="CYTOCHROME P450, FAMILY 19, SUBFAMILY A, POLYPEPTIDE 1B ISOFORM X1"/>
    <property type="match status" value="1"/>
</dbReference>
<dbReference type="Proteomes" id="UP000694565">
    <property type="component" value="Unplaced"/>
</dbReference>
<evidence type="ECO:0000256" key="8">
    <source>
        <dbReference type="ARBA" id="ARBA00023033"/>
    </source>
</evidence>
<dbReference type="GO" id="GO:0016020">
    <property type="term" value="C:membrane"/>
    <property type="evidence" value="ECO:0007669"/>
    <property type="project" value="UniProtKB-SubCell"/>
</dbReference>
<dbReference type="Ensembl" id="ENSCLMT00005036368.1">
    <property type="protein sequence ID" value="ENSCLMP00005034946.1"/>
    <property type="gene ID" value="ENSCLMG00005016557.1"/>
</dbReference>
<evidence type="ECO:0000256" key="9">
    <source>
        <dbReference type="ARBA" id="ARBA00023136"/>
    </source>
</evidence>
<evidence type="ECO:0000256" key="14">
    <source>
        <dbReference type="ARBA" id="ARBA00047938"/>
    </source>
</evidence>
<dbReference type="PROSITE" id="PS00086">
    <property type="entry name" value="CYTOCHROME_P450"/>
    <property type="match status" value="1"/>
</dbReference>
<comment type="cofactor">
    <cofactor evidence="1 16">
        <name>heme</name>
        <dbReference type="ChEBI" id="CHEBI:30413"/>
    </cofactor>
</comment>
<organism evidence="20 21">
    <name type="scientific">Cyclopterus lumpus</name>
    <name type="common">Lumpsucker</name>
    <dbReference type="NCBI Taxonomy" id="8103"/>
    <lineage>
        <taxon>Eukaryota</taxon>
        <taxon>Metazoa</taxon>
        <taxon>Chordata</taxon>
        <taxon>Craniata</taxon>
        <taxon>Vertebrata</taxon>
        <taxon>Euteleostomi</taxon>
        <taxon>Actinopterygii</taxon>
        <taxon>Neopterygii</taxon>
        <taxon>Teleostei</taxon>
        <taxon>Neoteleostei</taxon>
        <taxon>Acanthomorphata</taxon>
        <taxon>Eupercaria</taxon>
        <taxon>Perciformes</taxon>
        <taxon>Cottioidei</taxon>
        <taxon>Cottales</taxon>
        <taxon>Cyclopteridae</taxon>
        <taxon>Cyclopterus</taxon>
    </lineage>
</organism>
<dbReference type="InterPro" id="IPR001128">
    <property type="entry name" value="Cyt_P450"/>
</dbReference>
<evidence type="ECO:0000256" key="15">
    <source>
        <dbReference type="ARBA" id="ARBA00048642"/>
    </source>
</evidence>
<evidence type="ECO:0000313" key="21">
    <source>
        <dbReference type="Proteomes" id="UP000694565"/>
    </source>
</evidence>
<evidence type="ECO:0000256" key="10">
    <source>
        <dbReference type="ARBA" id="ARBA00037202"/>
    </source>
</evidence>
<evidence type="ECO:0000256" key="12">
    <source>
        <dbReference type="ARBA" id="ARBA00042499"/>
    </source>
</evidence>
<dbReference type="Gene3D" id="1.10.630.10">
    <property type="entry name" value="Cytochrome P450"/>
    <property type="match status" value="1"/>
</dbReference>
<keyword evidence="8 17" id="KW-0503">Monooxygenase</keyword>
<dbReference type="PRINTS" id="PR00385">
    <property type="entry name" value="P450"/>
</dbReference>
<dbReference type="Pfam" id="PF00067">
    <property type="entry name" value="p450"/>
    <property type="match status" value="1"/>
</dbReference>
<evidence type="ECO:0000256" key="1">
    <source>
        <dbReference type="ARBA" id="ARBA00001971"/>
    </source>
</evidence>
<keyword evidence="18" id="KW-0175">Coiled coil</keyword>
<comment type="subcellular location">
    <subcellularLocation>
        <location evidence="2">Membrane</location>
        <topology evidence="2">Peripheral membrane protein</topology>
    </subcellularLocation>
</comment>
<dbReference type="EC" id="1.14.14.14" evidence="11"/>
<dbReference type="PRINTS" id="PR00463">
    <property type="entry name" value="EP450I"/>
</dbReference>
<proteinExistence type="inferred from homology"/>
<keyword evidence="7 16" id="KW-0408">Iron</keyword>
<evidence type="ECO:0000256" key="4">
    <source>
        <dbReference type="ARBA" id="ARBA00022617"/>
    </source>
</evidence>
<evidence type="ECO:0000256" key="18">
    <source>
        <dbReference type="SAM" id="Coils"/>
    </source>
</evidence>
<keyword evidence="9 19" id="KW-0472">Membrane</keyword>
<dbReference type="GO" id="GO:0020037">
    <property type="term" value="F:heme binding"/>
    <property type="evidence" value="ECO:0007669"/>
    <property type="project" value="InterPro"/>
</dbReference>
<reference evidence="20" key="2">
    <citation type="submission" date="2025-09" db="UniProtKB">
        <authorList>
            <consortium name="Ensembl"/>
        </authorList>
    </citation>
    <scope>IDENTIFICATION</scope>
</reference>
<keyword evidence="6 17" id="KW-0560">Oxidoreductase</keyword>
<dbReference type="GO" id="GO:0008585">
    <property type="term" value="P:female gonad development"/>
    <property type="evidence" value="ECO:0007669"/>
    <property type="project" value="TreeGrafter"/>
</dbReference>
<gene>
    <name evidence="20" type="primary">LOC117732474</name>
</gene>
<evidence type="ECO:0000256" key="19">
    <source>
        <dbReference type="SAM" id="Phobius"/>
    </source>
</evidence>
<evidence type="ECO:0000256" key="13">
    <source>
        <dbReference type="ARBA" id="ARBA00043174"/>
    </source>
</evidence>
<evidence type="ECO:0000256" key="6">
    <source>
        <dbReference type="ARBA" id="ARBA00023002"/>
    </source>
</evidence>
<evidence type="ECO:0000256" key="2">
    <source>
        <dbReference type="ARBA" id="ARBA00004170"/>
    </source>
</evidence>
<comment type="catalytic activity">
    <reaction evidence="15">
        <text>androst-4-ene-3,17-dione + 3 reduced [NADPH--hemoprotein reductase] + 3 O2 = estrone + formate + 3 oxidized [NADPH--hemoprotein reductase] + 4 H2O + 4 H(+)</text>
        <dbReference type="Rhea" id="RHEA:38195"/>
        <dbReference type="Rhea" id="RHEA-COMP:11964"/>
        <dbReference type="Rhea" id="RHEA-COMP:11965"/>
        <dbReference type="ChEBI" id="CHEBI:15377"/>
        <dbReference type="ChEBI" id="CHEBI:15378"/>
        <dbReference type="ChEBI" id="CHEBI:15379"/>
        <dbReference type="ChEBI" id="CHEBI:15740"/>
        <dbReference type="ChEBI" id="CHEBI:16422"/>
        <dbReference type="ChEBI" id="CHEBI:17263"/>
        <dbReference type="ChEBI" id="CHEBI:57618"/>
        <dbReference type="ChEBI" id="CHEBI:58210"/>
        <dbReference type="EC" id="1.14.14.14"/>
    </reaction>
</comment>
<evidence type="ECO:0000256" key="16">
    <source>
        <dbReference type="PIRSR" id="PIRSR602401-1"/>
    </source>
</evidence>
<dbReference type="SUPFAM" id="SSF48264">
    <property type="entry name" value="Cytochrome P450"/>
    <property type="match status" value="1"/>
</dbReference>
<dbReference type="GO" id="GO:0032355">
    <property type="term" value="P:response to estradiol"/>
    <property type="evidence" value="ECO:0007669"/>
    <property type="project" value="TreeGrafter"/>
</dbReference>
<keyword evidence="5 16" id="KW-0479">Metal-binding</keyword>
<dbReference type="AlphaFoldDB" id="A0A8C2ZYL5"/>
<dbReference type="GO" id="GO:0005506">
    <property type="term" value="F:iron ion binding"/>
    <property type="evidence" value="ECO:0007669"/>
    <property type="project" value="InterPro"/>
</dbReference>
<dbReference type="GO" id="GO:0005783">
    <property type="term" value="C:endoplasmic reticulum"/>
    <property type="evidence" value="ECO:0007669"/>
    <property type="project" value="TreeGrafter"/>
</dbReference>
<evidence type="ECO:0000256" key="17">
    <source>
        <dbReference type="RuleBase" id="RU000461"/>
    </source>
</evidence>
<evidence type="ECO:0000313" key="20">
    <source>
        <dbReference type="Ensembl" id="ENSCLMP00005034946.1"/>
    </source>
</evidence>
<keyword evidence="21" id="KW-1185">Reference proteome</keyword>
<feature type="coiled-coil region" evidence="18">
    <location>
        <begin position="222"/>
        <end position="249"/>
    </location>
</feature>
<comment type="catalytic activity">
    <reaction evidence="14">
        <text>testosterone + 3 reduced [NADPH--hemoprotein reductase] + 3 O2 = 17beta-estradiol + formate + 3 oxidized [NADPH--hemoprotein reductase] + 4 H2O + 4 H(+)</text>
        <dbReference type="Rhea" id="RHEA:38191"/>
        <dbReference type="Rhea" id="RHEA-COMP:11964"/>
        <dbReference type="Rhea" id="RHEA-COMP:11965"/>
        <dbReference type="ChEBI" id="CHEBI:15377"/>
        <dbReference type="ChEBI" id="CHEBI:15378"/>
        <dbReference type="ChEBI" id="CHEBI:15379"/>
        <dbReference type="ChEBI" id="CHEBI:15740"/>
        <dbReference type="ChEBI" id="CHEBI:16469"/>
        <dbReference type="ChEBI" id="CHEBI:17347"/>
        <dbReference type="ChEBI" id="CHEBI:57618"/>
        <dbReference type="ChEBI" id="CHEBI:58210"/>
        <dbReference type="EC" id="1.14.14.14"/>
    </reaction>
</comment>
<evidence type="ECO:0000256" key="11">
    <source>
        <dbReference type="ARBA" id="ARBA00038885"/>
    </source>
</evidence>
<comment type="function">
    <text evidence="10">Catalyzes the formation of aromatic C18 estrogens from C19 androgens.</text>
</comment>
<keyword evidence="4 16" id="KW-0349">Heme</keyword>
<dbReference type="GeneTree" id="ENSGT00840000129915"/>
<name>A0A8C2ZYL5_CYCLU</name>
<keyword evidence="19" id="KW-0812">Transmembrane</keyword>
<comment type="similarity">
    <text evidence="3 17">Belongs to the cytochrome P450 family.</text>
</comment>
<protein>
    <recommendedName>
        <fullName evidence="11">aromatase</fullName>
        <ecNumber evidence="11">1.14.14.14</ecNumber>
    </recommendedName>
    <alternativeName>
        <fullName evidence="13">Cytochrome P-450AROM</fullName>
    </alternativeName>
    <alternativeName>
        <fullName evidence="12">Estrogen synthase</fullName>
    </alternativeName>
</protein>
<feature type="binding site" description="axial binding residue" evidence="16">
    <location>
        <position position="417"/>
    </location>
    <ligand>
        <name>heme</name>
        <dbReference type="ChEBI" id="CHEBI:30413"/>
    </ligand>
    <ligandPart>
        <name>Fe</name>
        <dbReference type="ChEBI" id="CHEBI:18248"/>
    </ligandPart>
</feature>